<dbReference type="AlphaFoldDB" id="A0AA95EY50"/>
<dbReference type="Proteomes" id="UP001178662">
    <property type="component" value="Chromosome"/>
</dbReference>
<keyword evidence="12" id="KW-1185">Reference proteome</keyword>
<evidence type="ECO:0000259" key="10">
    <source>
        <dbReference type="PROSITE" id="PS50885"/>
    </source>
</evidence>
<protein>
    <submittedName>
        <fullName evidence="11">Methyl-accepting chemotaxis protein</fullName>
    </submittedName>
</protein>
<feature type="region of interest" description="Disordered" evidence="7">
    <location>
        <begin position="683"/>
        <end position="703"/>
    </location>
</feature>
<evidence type="ECO:0000256" key="4">
    <source>
        <dbReference type="ARBA" id="ARBA00023224"/>
    </source>
</evidence>
<sequence length="703" mass="77850">MKVLLKPFVFFVSRLKYGGKFIAVSLLFAIPLVLLMYTYVTEHQSGINATKQHQYGVTQVNEVMPLILLVQQHRGLMNGYLNGNVESKFAIDERQTEIAQRIAHLNKIFNSDKLASSKMDWQGIQEKWETLSASAESMRANDSFKEHTDLIEDIQRFIVDLADETELSLSNDISTSYLTSLLVEELPALIEHTAIIRGRGNGVLAAGKLSLVLKDELVLQSSQTYADLHSLQKIAKLLVEQTDSLDEQFGVKVQATINAVSTYLLTLNHQIVDRSILAMNPDDFYAEGTATIDVVKEFYGIVHNELDRLLEREKNTLSYSMSFMIAITSVMIILVIMFYLAFYRNVIETVRMIRIKVEDIAKGDFTKGIQLNTKDELSEVGQAINLMQQDMNKVLAQNKFIAERTAASSQELMAISHESTQAMQQIAASIQEVSDGTSSQRNTITETSTAMNEMATGISRIAEAASEAAYVAERATESAEQGDLQLASTVLQMQSIKTTQLESTQVVTKLDEHSAEISEIISAVMDIAQQTKLLSLNANIEAARAGEYGRGFSVVAQEVGKLAEQTSQSGEAISDVLNIIRGLVDEAVVSMNRMQRETDEGMHSIDLSKQMLNHILGDIKVVSEQIEDVSSSSQELAAEMEQVTASIAEVASISEKTSNEAETMAAATEQQLASMEEIQASSEELRDMSQQLQEDMSKFQLKV</sequence>
<dbReference type="PANTHER" id="PTHR32089:SF112">
    <property type="entry name" value="LYSOZYME-LIKE PROTEIN-RELATED"/>
    <property type="match status" value="1"/>
</dbReference>
<keyword evidence="8" id="KW-0812">Transmembrane</keyword>
<evidence type="ECO:0000256" key="7">
    <source>
        <dbReference type="SAM" id="MobiDB-lite"/>
    </source>
</evidence>
<dbReference type="EMBL" id="CP119317">
    <property type="protein sequence ID" value="WEK54072.1"/>
    <property type="molecule type" value="Genomic_DNA"/>
</dbReference>
<keyword evidence="8" id="KW-1133">Transmembrane helix</keyword>
<dbReference type="Gene3D" id="1.10.287.950">
    <property type="entry name" value="Methyl-accepting chemotaxis protein"/>
    <property type="match status" value="1"/>
</dbReference>
<keyword evidence="2" id="KW-1003">Cell membrane</keyword>
<comment type="subcellular location">
    <subcellularLocation>
        <location evidence="1">Cell membrane</location>
    </subcellularLocation>
</comment>
<evidence type="ECO:0000313" key="12">
    <source>
        <dbReference type="Proteomes" id="UP001178662"/>
    </source>
</evidence>
<dbReference type="SUPFAM" id="SSF58104">
    <property type="entry name" value="Methyl-accepting chemotaxis protein (MCP) signaling domain"/>
    <property type="match status" value="1"/>
</dbReference>
<name>A0AA95EY50_9BACL</name>
<reference evidence="11" key="1">
    <citation type="submission" date="2023-03" db="EMBL/GenBank/DDBJ databases">
        <title>Andean soil-derived lignocellulolytic bacterial consortium as a source of novel taxa and putative plastic-active enzymes.</title>
        <authorList>
            <person name="Diaz-Garcia L."/>
            <person name="Chuvochina M."/>
            <person name="Feuerriegel G."/>
            <person name="Bunk B."/>
            <person name="Sproer C."/>
            <person name="Streit W.R."/>
            <person name="Rodriguez L.M."/>
            <person name="Overmann J."/>
            <person name="Jimenez D.J."/>
        </authorList>
    </citation>
    <scope>NUCLEOTIDE SEQUENCE</scope>
    <source>
        <strain evidence="11">MAG 2441</strain>
    </source>
</reference>
<evidence type="ECO:0000259" key="9">
    <source>
        <dbReference type="PROSITE" id="PS50111"/>
    </source>
</evidence>
<dbReference type="Pfam" id="PF00015">
    <property type="entry name" value="MCPsignal"/>
    <property type="match status" value="1"/>
</dbReference>
<dbReference type="PROSITE" id="PS50111">
    <property type="entry name" value="CHEMOTAXIS_TRANSDUC_2"/>
    <property type="match status" value="1"/>
</dbReference>
<dbReference type="InterPro" id="IPR003660">
    <property type="entry name" value="HAMP_dom"/>
</dbReference>
<dbReference type="InterPro" id="IPR004089">
    <property type="entry name" value="MCPsignal_dom"/>
</dbReference>
<dbReference type="PANTHER" id="PTHR32089">
    <property type="entry name" value="METHYL-ACCEPTING CHEMOTAXIS PROTEIN MCPB"/>
    <property type="match status" value="1"/>
</dbReference>
<dbReference type="CDD" id="cd11386">
    <property type="entry name" value="MCP_signal"/>
    <property type="match status" value="1"/>
</dbReference>
<gene>
    <name evidence="11" type="ORF">P0Y55_16145</name>
</gene>
<dbReference type="SMART" id="SM00304">
    <property type="entry name" value="HAMP"/>
    <property type="match status" value="2"/>
</dbReference>
<evidence type="ECO:0000313" key="11">
    <source>
        <dbReference type="EMBL" id="WEK54072.1"/>
    </source>
</evidence>
<dbReference type="SMART" id="SM00283">
    <property type="entry name" value="MA"/>
    <property type="match status" value="1"/>
</dbReference>
<evidence type="ECO:0000256" key="3">
    <source>
        <dbReference type="ARBA" id="ARBA00023136"/>
    </source>
</evidence>
<accession>A0AA95EY50</accession>
<dbReference type="GO" id="GO:0007165">
    <property type="term" value="P:signal transduction"/>
    <property type="evidence" value="ECO:0007669"/>
    <property type="project" value="UniProtKB-KW"/>
</dbReference>
<organism evidence="11 12">
    <name type="scientific">Candidatus Cohnella colombiensis</name>
    <dbReference type="NCBI Taxonomy" id="3121368"/>
    <lineage>
        <taxon>Bacteria</taxon>
        <taxon>Bacillati</taxon>
        <taxon>Bacillota</taxon>
        <taxon>Bacilli</taxon>
        <taxon>Bacillales</taxon>
        <taxon>Paenibacillaceae</taxon>
        <taxon>Cohnella</taxon>
    </lineage>
</organism>
<keyword evidence="4 6" id="KW-0807">Transducer</keyword>
<feature type="transmembrane region" description="Helical" evidence="8">
    <location>
        <begin position="21"/>
        <end position="40"/>
    </location>
</feature>
<dbReference type="Gene3D" id="6.10.340.10">
    <property type="match status" value="1"/>
</dbReference>
<evidence type="ECO:0000256" key="8">
    <source>
        <dbReference type="SAM" id="Phobius"/>
    </source>
</evidence>
<comment type="similarity">
    <text evidence="5">Belongs to the methyl-accepting chemotaxis (MCP) protein family.</text>
</comment>
<evidence type="ECO:0000256" key="1">
    <source>
        <dbReference type="ARBA" id="ARBA00004236"/>
    </source>
</evidence>
<evidence type="ECO:0000256" key="2">
    <source>
        <dbReference type="ARBA" id="ARBA00022475"/>
    </source>
</evidence>
<dbReference type="GO" id="GO:0005886">
    <property type="term" value="C:plasma membrane"/>
    <property type="evidence" value="ECO:0007669"/>
    <property type="project" value="UniProtKB-SubCell"/>
</dbReference>
<proteinExistence type="inferred from homology"/>
<evidence type="ECO:0000256" key="5">
    <source>
        <dbReference type="ARBA" id="ARBA00029447"/>
    </source>
</evidence>
<feature type="transmembrane region" description="Helical" evidence="8">
    <location>
        <begin position="319"/>
        <end position="342"/>
    </location>
</feature>
<feature type="domain" description="HAMP" evidence="10">
    <location>
        <begin position="344"/>
        <end position="396"/>
    </location>
</feature>
<dbReference type="PROSITE" id="PS50885">
    <property type="entry name" value="HAMP"/>
    <property type="match status" value="1"/>
</dbReference>
<dbReference type="Pfam" id="PF00672">
    <property type="entry name" value="HAMP"/>
    <property type="match status" value="1"/>
</dbReference>
<evidence type="ECO:0000256" key="6">
    <source>
        <dbReference type="PROSITE-ProRule" id="PRU00284"/>
    </source>
</evidence>
<feature type="domain" description="Methyl-accepting transducer" evidence="9">
    <location>
        <begin position="415"/>
        <end position="651"/>
    </location>
</feature>
<keyword evidence="3 8" id="KW-0472">Membrane</keyword>